<evidence type="ECO:0000259" key="5">
    <source>
        <dbReference type="PROSITE" id="PS50188"/>
    </source>
</evidence>
<dbReference type="InterPro" id="IPR001870">
    <property type="entry name" value="B30.2/SPRY"/>
</dbReference>
<dbReference type="SUPFAM" id="SSF49899">
    <property type="entry name" value="Concanavalin A-like lectins/glucanases"/>
    <property type="match status" value="1"/>
</dbReference>
<dbReference type="InterPro" id="IPR006574">
    <property type="entry name" value="PRY"/>
</dbReference>
<dbReference type="GeneTree" id="ENSGT01030000234583"/>
<dbReference type="Pfam" id="PF00622">
    <property type="entry name" value="SPRY"/>
    <property type="match status" value="1"/>
</dbReference>
<dbReference type="Gene3D" id="2.60.120.920">
    <property type="match status" value="1"/>
</dbReference>
<feature type="domain" description="B30.2/SPRY" evidence="5">
    <location>
        <begin position="236"/>
        <end position="427"/>
    </location>
</feature>
<organism evidence="6 7">
    <name type="scientific">Eptatretus burgeri</name>
    <name type="common">Inshore hagfish</name>
    <dbReference type="NCBI Taxonomy" id="7764"/>
    <lineage>
        <taxon>Eukaryota</taxon>
        <taxon>Metazoa</taxon>
        <taxon>Chordata</taxon>
        <taxon>Craniata</taxon>
        <taxon>Vertebrata</taxon>
        <taxon>Cyclostomata</taxon>
        <taxon>Myxini</taxon>
        <taxon>Myxiniformes</taxon>
        <taxon>Myxinidae</taxon>
        <taxon>Eptatretinae</taxon>
        <taxon>Eptatretus</taxon>
    </lineage>
</organism>
<feature type="coiled-coil region" evidence="4">
    <location>
        <begin position="105"/>
        <end position="132"/>
    </location>
</feature>
<protein>
    <recommendedName>
        <fullName evidence="5">B30.2/SPRY domain-containing protein</fullName>
    </recommendedName>
</protein>
<dbReference type="Ensembl" id="ENSEBUT00000003996.1">
    <property type="protein sequence ID" value="ENSEBUP00000003617.1"/>
    <property type="gene ID" value="ENSEBUG00000002594.1"/>
</dbReference>
<dbReference type="GO" id="GO:0005737">
    <property type="term" value="C:cytoplasm"/>
    <property type="evidence" value="ECO:0007669"/>
    <property type="project" value="UniProtKB-ARBA"/>
</dbReference>
<keyword evidence="3" id="KW-0862">Zinc</keyword>
<reference evidence="6" key="1">
    <citation type="submission" date="2025-08" db="UniProtKB">
        <authorList>
            <consortium name="Ensembl"/>
        </authorList>
    </citation>
    <scope>IDENTIFICATION</scope>
</reference>
<name>A0A8C4NK05_EPTBU</name>
<dbReference type="PANTHER" id="PTHR25465:SF11">
    <property type="entry name" value="TRIPARTITE MOTIF CONTAINING 14"/>
    <property type="match status" value="1"/>
</dbReference>
<evidence type="ECO:0000313" key="7">
    <source>
        <dbReference type="Proteomes" id="UP000694388"/>
    </source>
</evidence>
<keyword evidence="1" id="KW-0479">Metal-binding</keyword>
<dbReference type="InterPro" id="IPR003877">
    <property type="entry name" value="SPRY_dom"/>
</dbReference>
<sequence length="427" mass="48317">MYAATACPTVPHQPFNWSACMSAEATCQASIVDGGTVLRYFERTVHSLLALLPCLVIQTDHVKDRGDEMEEFGIFPIKVEDLQSDGLEDVGREETQMMGMLAAQCPQVLNSMQDLGSELQELQQEFEQTQHSDRDTVDRLEGKRRHLYQFVDEAVDLVKIRVNKKQKEKFYLLDKQMECLQQAKSTRQRALQGREDISCVQGYMDLGKKGLESASQFQSMKISLFSVLDISQEEKNLDLLIQLNSNPLQKIQNGESLNLDPNSAHPLIVISQDLKTATRTGTKHLHSEHPDRFNVYPQVLSSECFSFGHHYWEVDVSLSHWCRIGVAFHSLGRKGTGKRCGLGENHESWCIEKYHNEYSAWHNDQETPLSVWGDLERFGFLLDCEVGELMCFGDSRVLHVFKVGLGPHSLATKDGIRRLPTGRGASA</sequence>
<evidence type="ECO:0000256" key="3">
    <source>
        <dbReference type="ARBA" id="ARBA00022833"/>
    </source>
</evidence>
<keyword evidence="2" id="KW-0863">Zinc-finger</keyword>
<evidence type="ECO:0000313" key="6">
    <source>
        <dbReference type="Ensembl" id="ENSEBUP00000003617.1"/>
    </source>
</evidence>
<dbReference type="InterPro" id="IPR003879">
    <property type="entry name" value="Butyrophylin_SPRY"/>
</dbReference>
<evidence type="ECO:0000256" key="4">
    <source>
        <dbReference type="SAM" id="Coils"/>
    </source>
</evidence>
<dbReference type="AlphaFoldDB" id="A0A8C4NK05"/>
<dbReference type="Proteomes" id="UP000694388">
    <property type="component" value="Unplaced"/>
</dbReference>
<reference evidence="6" key="2">
    <citation type="submission" date="2025-09" db="UniProtKB">
        <authorList>
            <consortium name="Ensembl"/>
        </authorList>
    </citation>
    <scope>IDENTIFICATION</scope>
</reference>
<proteinExistence type="predicted"/>
<dbReference type="Pfam" id="PF13765">
    <property type="entry name" value="PRY"/>
    <property type="match status" value="1"/>
</dbReference>
<dbReference type="PROSITE" id="PS50188">
    <property type="entry name" value="B302_SPRY"/>
    <property type="match status" value="1"/>
</dbReference>
<dbReference type="PANTHER" id="PTHR25465">
    <property type="entry name" value="B-BOX DOMAIN CONTAINING"/>
    <property type="match status" value="1"/>
</dbReference>
<dbReference type="SMART" id="SM00589">
    <property type="entry name" value="PRY"/>
    <property type="match status" value="1"/>
</dbReference>
<keyword evidence="7" id="KW-1185">Reference proteome</keyword>
<dbReference type="InterPro" id="IPR013320">
    <property type="entry name" value="ConA-like_dom_sf"/>
</dbReference>
<accession>A0A8C4NK05</accession>
<dbReference type="PRINTS" id="PR01407">
    <property type="entry name" value="BUTYPHLNCDUF"/>
</dbReference>
<dbReference type="GO" id="GO:0008270">
    <property type="term" value="F:zinc ion binding"/>
    <property type="evidence" value="ECO:0007669"/>
    <property type="project" value="UniProtKB-KW"/>
</dbReference>
<dbReference type="InterPro" id="IPR051051">
    <property type="entry name" value="E3_ubiq-ligase_TRIM/RNF"/>
</dbReference>
<evidence type="ECO:0000256" key="1">
    <source>
        <dbReference type="ARBA" id="ARBA00022723"/>
    </source>
</evidence>
<evidence type="ECO:0000256" key="2">
    <source>
        <dbReference type="ARBA" id="ARBA00022771"/>
    </source>
</evidence>
<dbReference type="InterPro" id="IPR043136">
    <property type="entry name" value="B30.2/SPRY_sf"/>
</dbReference>
<keyword evidence="4" id="KW-0175">Coiled coil</keyword>